<feature type="binding site" evidence="12">
    <location>
        <position position="332"/>
    </location>
    <ligand>
        <name>NAD(+)</name>
        <dbReference type="ChEBI" id="CHEBI:57540"/>
    </ligand>
</feature>
<dbReference type="PANTHER" id="PTHR23389:SF9">
    <property type="entry name" value="DNA LIGASE"/>
    <property type="match status" value="1"/>
</dbReference>
<keyword evidence="2 12" id="KW-0436">Ligase</keyword>
<feature type="binding site" evidence="12">
    <location>
        <position position="430"/>
    </location>
    <ligand>
        <name>Zn(2+)</name>
        <dbReference type="ChEBI" id="CHEBI:29105"/>
    </ligand>
</feature>
<evidence type="ECO:0000259" key="14">
    <source>
        <dbReference type="PROSITE" id="PS50172"/>
    </source>
</evidence>
<evidence type="ECO:0000256" key="8">
    <source>
        <dbReference type="ARBA" id="ARBA00023027"/>
    </source>
</evidence>
<dbReference type="InterPro" id="IPR013840">
    <property type="entry name" value="DNAligase_N"/>
</dbReference>
<comment type="catalytic activity">
    <reaction evidence="11 12 13">
        <text>NAD(+) + (deoxyribonucleotide)n-3'-hydroxyl + 5'-phospho-(deoxyribonucleotide)m = (deoxyribonucleotide)n+m + AMP + beta-nicotinamide D-nucleotide.</text>
        <dbReference type="EC" id="6.5.1.2"/>
    </reaction>
</comment>
<evidence type="ECO:0000256" key="9">
    <source>
        <dbReference type="ARBA" id="ARBA00023204"/>
    </source>
</evidence>
<evidence type="ECO:0000256" key="7">
    <source>
        <dbReference type="ARBA" id="ARBA00022842"/>
    </source>
</evidence>
<feature type="domain" description="BRCT" evidence="14">
    <location>
        <begin position="613"/>
        <end position="693"/>
    </location>
</feature>
<dbReference type="CDD" id="cd00114">
    <property type="entry name" value="LIGANc"/>
    <property type="match status" value="1"/>
</dbReference>
<dbReference type="PROSITE" id="PS50172">
    <property type="entry name" value="BRCT"/>
    <property type="match status" value="1"/>
</dbReference>
<dbReference type="Gene3D" id="2.40.50.140">
    <property type="entry name" value="Nucleic acid-binding proteins"/>
    <property type="match status" value="1"/>
</dbReference>
<feature type="active site" description="N6-AMP-lysine intermediate" evidence="12">
    <location>
        <position position="123"/>
    </location>
</feature>
<dbReference type="SUPFAM" id="SSF47781">
    <property type="entry name" value="RuvA domain 2-like"/>
    <property type="match status" value="1"/>
</dbReference>
<dbReference type="PROSITE" id="PS01055">
    <property type="entry name" value="DNA_LIGASE_N1"/>
    <property type="match status" value="1"/>
</dbReference>
<feature type="binding site" evidence="12">
    <location>
        <begin position="35"/>
        <end position="39"/>
    </location>
    <ligand>
        <name>NAD(+)</name>
        <dbReference type="ChEBI" id="CHEBI:57540"/>
    </ligand>
</feature>
<keyword evidence="7 12" id="KW-0460">Magnesium</keyword>
<dbReference type="Proteomes" id="UP001226867">
    <property type="component" value="Unassembled WGS sequence"/>
</dbReference>
<dbReference type="PROSITE" id="PS01056">
    <property type="entry name" value="DNA_LIGASE_N2"/>
    <property type="match status" value="1"/>
</dbReference>
<dbReference type="InterPro" id="IPR013839">
    <property type="entry name" value="DNAligase_adenylation"/>
</dbReference>
<dbReference type="Pfam" id="PF01653">
    <property type="entry name" value="DNA_ligase_aden"/>
    <property type="match status" value="1"/>
</dbReference>
<dbReference type="Gene3D" id="6.20.10.30">
    <property type="match status" value="1"/>
</dbReference>
<evidence type="ECO:0000256" key="12">
    <source>
        <dbReference type="HAMAP-Rule" id="MF_01588"/>
    </source>
</evidence>
<feature type="binding site" evidence="12">
    <location>
        <begin position="84"/>
        <end position="85"/>
    </location>
    <ligand>
        <name>NAD(+)</name>
        <dbReference type="ChEBI" id="CHEBI:57540"/>
    </ligand>
</feature>
<dbReference type="InterPro" id="IPR010994">
    <property type="entry name" value="RuvA_2-like"/>
</dbReference>
<gene>
    <name evidence="12" type="primary">ligA</name>
    <name evidence="15" type="ORF">J2W36_001060</name>
</gene>
<dbReference type="NCBIfam" id="NF005932">
    <property type="entry name" value="PRK07956.1"/>
    <property type="match status" value="1"/>
</dbReference>
<dbReference type="Pfam" id="PF03119">
    <property type="entry name" value="DNA_ligase_ZBD"/>
    <property type="match status" value="1"/>
</dbReference>
<comment type="caution">
    <text evidence="15">The sequence shown here is derived from an EMBL/GenBank/DDBJ whole genome shotgun (WGS) entry which is preliminary data.</text>
</comment>
<keyword evidence="9 12" id="KW-0234">DNA repair</keyword>
<dbReference type="SMART" id="SM00292">
    <property type="entry name" value="BRCT"/>
    <property type="match status" value="1"/>
</dbReference>
<keyword evidence="8 12" id="KW-0520">NAD</keyword>
<dbReference type="Pfam" id="PF03120">
    <property type="entry name" value="OB_DNA_ligase"/>
    <property type="match status" value="1"/>
</dbReference>
<feature type="binding site" evidence="12">
    <location>
        <position position="121"/>
    </location>
    <ligand>
        <name>NAD(+)</name>
        <dbReference type="ChEBI" id="CHEBI:57540"/>
    </ligand>
</feature>
<accession>A0ABT9S4X3</accession>
<dbReference type="EC" id="6.5.1.2" evidence="12 13"/>
<dbReference type="SUPFAM" id="SSF56091">
    <property type="entry name" value="DNA ligase/mRNA capping enzyme, catalytic domain"/>
    <property type="match status" value="1"/>
</dbReference>
<dbReference type="InterPro" id="IPR004149">
    <property type="entry name" value="Znf_DNAligase_C4"/>
</dbReference>
<dbReference type="NCBIfam" id="TIGR00575">
    <property type="entry name" value="dnlj"/>
    <property type="match status" value="1"/>
</dbReference>
<dbReference type="InterPro" id="IPR041663">
    <property type="entry name" value="DisA/LigA_HHH"/>
</dbReference>
<evidence type="ECO:0000313" key="16">
    <source>
        <dbReference type="Proteomes" id="UP001226867"/>
    </source>
</evidence>
<dbReference type="InterPro" id="IPR018239">
    <property type="entry name" value="DNA_ligase_AS"/>
</dbReference>
<dbReference type="EMBL" id="JAUSRO010000003">
    <property type="protein sequence ID" value="MDP9898816.1"/>
    <property type="molecule type" value="Genomic_DNA"/>
</dbReference>
<protein>
    <recommendedName>
        <fullName evidence="12 13">DNA ligase</fullName>
        <ecNumber evidence="12 13">6.5.1.2</ecNumber>
    </recommendedName>
    <alternativeName>
        <fullName evidence="12">Polydeoxyribonucleotide synthase [NAD(+)]</fullName>
    </alternativeName>
</protein>
<dbReference type="Gene3D" id="3.40.50.10190">
    <property type="entry name" value="BRCT domain"/>
    <property type="match status" value="1"/>
</dbReference>
<dbReference type="GO" id="GO:0003911">
    <property type="term" value="F:DNA ligase (NAD+) activity"/>
    <property type="evidence" value="ECO:0007669"/>
    <property type="project" value="UniProtKB-EC"/>
</dbReference>
<dbReference type="HAMAP" id="MF_01588">
    <property type="entry name" value="DNA_ligase_A"/>
    <property type="match status" value="1"/>
</dbReference>
<dbReference type="SUPFAM" id="SSF50249">
    <property type="entry name" value="Nucleic acid-binding proteins"/>
    <property type="match status" value="1"/>
</dbReference>
<evidence type="ECO:0000256" key="5">
    <source>
        <dbReference type="ARBA" id="ARBA00022763"/>
    </source>
</evidence>
<keyword evidence="16" id="KW-1185">Reference proteome</keyword>
<evidence type="ECO:0000256" key="6">
    <source>
        <dbReference type="ARBA" id="ARBA00022833"/>
    </source>
</evidence>
<dbReference type="SMART" id="SM00532">
    <property type="entry name" value="LIGANc"/>
    <property type="match status" value="1"/>
</dbReference>
<dbReference type="PIRSF" id="PIRSF001604">
    <property type="entry name" value="LigA"/>
    <property type="match status" value="1"/>
</dbReference>
<dbReference type="CDD" id="cd17748">
    <property type="entry name" value="BRCT_DNA_ligase_like"/>
    <property type="match status" value="1"/>
</dbReference>
<dbReference type="SMART" id="SM00278">
    <property type="entry name" value="HhH1"/>
    <property type="match status" value="3"/>
</dbReference>
<evidence type="ECO:0000256" key="13">
    <source>
        <dbReference type="RuleBase" id="RU000618"/>
    </source>
</evidence>
<organism evidence="15 16">
    <name type="scientific">Variovorax ginsengisoli</name>
    <dbReference type="NCBI Taxonomy" id="363844"/>
    <lineage>
        <taxon>Bacteria</taxon>
        <taxon>Pseudomonadati</taxon>
        <taxon>Pseudomonadota</taxon>
        <taxon>Betaproteobacteria</taxon>
        <taxon>Burkholderiales</taxon>
        <taxon>Comamonadaceae</taxon>
        <taxon>Variovorax</taxon>
    </lineage>
</organism>
<evidence type="ECO:0000313" key="15">
    <source>
        <dbReference type="EMBL" id="MDP9898816.1"/>
    </source>
</evidence>
<sequence length="693" mass="75616">MDSLENASREVAALSAQLRHHAHLYYVLDQPTLPDAEYDKLFQRLQALEAAYPELRTADSPTQRVGGAVREGFVKVRHRVPMLSIRTETDITEEGARAFDARIRRELGLSADAPPIDYVCELKFDGLAINLRYEHGVLVQAATRGDGEVGEDVTQNVRTQRQIPLRLHGETLPPVVEVRGEVYMRRDQFDALNERQREKIAAGQKNEKVFVNPRNAAAGAVRQLDPAIAASRPLSFFAYGLGEVSPPEQGGPDCATQFDWLQQFLAWGFPVAAQTQRASGADALVAFHLAMGAQRDALPYDIDGVVYKVDSVALQRQLGFVSREPRWAVAHKYPAQEQLTQVLAIEVQVGRTGKLTPVAKLAPVFVGGVTVTNATLHNEDEARRKDVRVGDTVIVRRAGDVIPEVVGVVPESAARPPEARGPVFTMPTHCPVCGSDAVREEGEANHRCTGGLFCAAQRKEAILHFAARRAVDIDGLGDKLVEQLVDAQLIRTLPDLYKLGFTTLAGLERMADKSAANLIEALEKSKETTLPRFLFGLGIRNVGESTAKDLARHFGTLDAIMDASEEQLIEVNDVGPIVAKSLRTFFDQPHNREVVEQLRACGLRWEEGEPAVRAPRPLAGKTFVITGTLPTMGRDDAKEQLEAAGAKVAGSVSKKTDFLVAGADAGSKLDKAQALGVAVIDEARMREILENGL</sequence>
<feature type="binding site" evidence="12">
    <location>
        <position position="433"/>
    </location>
    <ligand>
        <name>Zn(2+)</name>
        <dbReference type="ChEBI" id="CHEBI:29105"/>
    </ligand>
</feature>
<dbReference type="Gene3D" id="1.10.287.610">
    <property type="entry name" value="Helix hairpin bin"/>
    <property type="match status" value="1"/>
</dbReference>
<dbReference type="Pfam" id="PF00533">
    <property type="entry name" value="BRCT"/>
    <property type="match status" value="1"/>
</dbReference>
<feature type="binding site" evidence="12">
    <location>
        <position position="181"/>
    </location>
    <ligand>
        <name>NAD(+)</name>
        <dbReference type="ChEBI" id="CHEBI:57540"/>
    </ligand>
</feature>
<keyword evidence="5 12" id="KW-0227">DNA damage</keyword>
<evidence type="ECO:0000256" key="1">
    <source>
        <dbReference type="ARBA" id="ARBA00004067"/>
    </source>
</evidence>
<keyword evidence="4 12" id="KW-0479">Metal-binding</keyword>
<dbReference type="InterPro" id="IPR001679">
    <property type="entry name" value="DNA_ligase"/>
</dbReference>
<dbReference type="Gene3D" id="1.10.150.20">
    <property type="entry name" value="5' to 3' exonuclease, C-terminal subdomain"/>
    <property type="match status" value="2"/>
</dbReference>
<name>A0ABT9S4X3_9BURK</name>
<evidence type="ECO:0000256" key="10">
    <source>
        <dbReference type="ARBA" id="ARBA00023211"/>
    </source>
</evidence>
<dbReference type="InterPro" id="IPR003583">
    <property type="entry name" value="Hlx-hairpin-Hlx_DNA-bd_motif"/>
</dbReference>
<comment type="cofactor">
    <cofactor evidence="12">
        <name>Mg(2+)</name>
        <dbReference type="ChEBI" id="CHEBI:18420"/>
    </cofactor>
    <cofactor evidence="12">
        <name>Mn(2+)</name>
        <dbReference type="ChEBI" id="CHEBI:29035"/>
    </cofactor>
</comment>
<evidence type="ECO:0000256" key="2">
    <source>
        <dbReference type="ARBA" id="ARBA00022598"/>
    </source>
</evidence>
<comment type="caution">
    <text evidence="12">Lacks conserved residue(s) required for the propagation of feature annotation.</text>
</comment>
<comment type="similarity">
    <text evidence="12">Belongs to the NAD-dependent DNA ligase family. LigA subfamily.</text>
</comment>
<dbReference type="RefSeq" id="WP_307688636.1">
    <property type="nucleotide sequence ID" value="NZ_JAUSRO010000003.1"/>
</dbReference>
<proteinExistence type="inferred from homology"/>
<keyword evidence="6 12" id="KW-0862">Zinc</keyword>
<comment type="function">
    <text evidence="1 12">DNA ligase that catalyzes the formation of phosphodiester linkages between 5'-phosphoryl and 3'-hydroxyl groups in double-stranded DNA using NAD as a coenzyme and as the energy source for the reaction. It is essential for DNA replication and repair of damaged DNA.</text>
</comment>
<feature type="binding site" evidence="12">
    <location>
        <position position="454"/>
    </location>
    <ligand>
        <name>Zn(2+)</name>
        <dbReference type="ChEBI" id="CHEBI:29105"/>
    </ligand>
</feature>
<reference evidence="15 16" key="1">
    <citation type="submission" date="2023-07" db="EMBL/GenBank/DDBJ databases">
        <title>Sorghum-associated microbial communities from plants grown in Nebraska, USA.</title>
        <authorList>
            <person name="Schachtman D."/>
        </authorList>
    </citation>
    <scope>NUCLEOTIDE SEQUENCE [LARGE SCALE GENOMIC DNA]</scope>
    <source>
        <strain evidence="15 16">DS1607</strain>
    </source>
</reference>
<dbReference type="Pfam" id="PF12826">
    <property type="entry name" value="HHH_2"/>
    <property type="match status" value="1"/>
</dbReference>
<dbReference type="InterPro" id="IPR033136">
    <property type="entry name" value="DNA_ligase_CS"/>
</dbReference>
<evidence type="ECO:0000256" key="4">
    <source>
        <dbReference type="ARBA" id="ARBA00022723"/>
    </source>
</evidence>
<keyword evidence="3 12" id="KW-0235">DNA replication</keyword>
<feature type="binding site" evidence="12">
    <location>
        <position position="144"/>
    </location>
    <ligand>
        <name>NAD(+)</name>
        <dbReference type="ChEBI" id="CHEBI:57540"/>
    </ligand>
</feature>
<dbReference type="SUPFAM" id="SSF52113">
    <property type="entry name" value="BRCT domain"/>
    <property type="match status" value="1"/>
</dbReference>
<dbReference type="Pfam" id="PF14520">
    <property type="entry name" value="HHH_5"/>
    <property type="match status" value="1"/>
</dbReference>
<feature type="binding site" evidence="12">
    <location>
        <position position="308"/>
    </location>
    <ligand>
        <name>NAD(+)</name>
        <dbReference type="ChEBI" id="CHEBI:57540"/>
    </ligand>
</feature>
<keyword evidence="10 12" id="KW-0464">Manganese</keyword>
<dbReference type="PANTHER" id="PTHR23389">
    <property type="entry name" value="CHROMOSOME TRANSMISSION FIDELITY FACTOR 18"/>
    <property type="match status" value="1"/>
</dbReference>
<evidence type="ECO:0000256" key="11">
    <source>
        <dbReference type="ARBA" id="ARBA00034005"/>
    </source>
</evidence>
<dbReference type="InterPro" id="IPR012340">
    <property type="entry name" value="NA-bd_OB-fold"/>
</dbReference>
<dbReference type="InterPro" id="IPR004150">
    <property type="entry name" value="NAD_DNA_ligase_OB"/>
</dbReference>
<evidence type="ECO:0000256" key="3">
    <source>
        <dbReference type="ARBA" id="ARBA00022705"/>
    </source>
</evidence>
<dbReference type="Gene3D" id="3.30.470.30">
    <property type="entry name" value="DNA ligase/mRNA capping enzyme"/>
    <property type="match status" value="1"/>
</dbReference>
<dbReference type="InterPro" id="IPR001357">
    <property type="entry name" value="BRCT_dom"/>
</dbReference>
<dbReference type="InterPro" id="IPR036420">
    <property type="entry name" value="BRCT_dom_sf"/>
</dbReference>